<evidence type="ECO:0000313" key="2">
    <source>
        <dbReference type="Proteomes" id="UP000574717"/>
    </source>
</evidence>
<dbReference type="AlphaFoldDB" id="A0A6V8NJ07"/>
<proteinExistence type="predicted"/>
<name>A0A6V8NJ07_9ACTN</name>
<comment type="caution">
    <text evidence="1">The sequence shown here is derived from an EMBL/GenBank/DDBJ whole genome shotgun (WGS) entry which is preliminary data.</text>
</comment>
<organism evidence="1 2">
    <name type="scientific">Candidatus Hakubella thermalkaliphila</name>
    <dbReference type="NCBI Taxonomy" id="2754717"/>
    <lineage>
        <taxon>Bacteria</taxon>
        <taxon>Bacillati</taxon>
        <taxon>Actinomycetota</taxon>
        <taxon>Actinomycetota incertae sedis</taxon>
        <taxon>Candidatus Hakubellales</taxon>
        <taxon>Candidatus Hakubellaceae</taxon>
        <taxon>Candidatus Hakubella</taxon>
    </lineage>
</organism>
<feature type="non-terminal residue" evidence="1">
    <location>
        <position position="1"/>
    </location>
</feature>
<accession>A0A6V8NJ07</accession>
<evidence type="ECO:0000313" key="1">
    <source>
        <dbReference type="EMBL" id="GFP20193.1"/>
    </source>
</evidence>
<sequence>LAAERTIRDQGQDVEYIDVSVYDYPVVKPKGEEG</sequence>
<dbReference type="EMBL" id="BLRU01000289">
    <property type="protein sequence ID" value="GFP20193.1"/>
    <property type="molecule type" value="Genomic_DNA"/>
</dbReference>
<reference evidence="1 2" key="1">
    <citation type="journal article" date="2020" name="Front. Microbiol.">
        <title>Single-cell genomics of novel Actinobacteria with the Wood-Ljungdahl pathway discovered in a serpentinizing system.</title>
        <authorList>
            <person name="Merino N."/>
            <person name="Kawai M."/>
            <person name="Boyd E.S."/>
            <person name="Colman D.R."/>
            <person name="McGlynn S.E."/>
            <person name="Nealson K.H."/>
            <person name="Kurokawa K."/>
            <person name="Hongoh Y."/>
        </authorList>
    </citation>
    <scope>NUCLEOTIDE SEQUENCE [LARGE SCALE GENOMIC DNA]</scope>
    <source>
        <strain evidence="1 2">S03</strain>
    </source>
</reference>
<dbReference type="Proteomes" id="UP000574717">
    <property type="component" value="Unassembled WGS sequence"/>
</dbReference>
<gene>
    <name evidence="1" type="ORF">HKBW3S03_01694</name>
</gene>
<protein>
    <submittedName>
        <fullName evidence="1">Uncharacterized protein</fullName>
    </submittedName>
</protein>